<keyword evidence="3" id="KW-0964">Secreted</keyword>
<dbReference type="Ensembl" id="ENSSSCT00055002429.1">
    <property type="protein sequence ID" value="ENSSSCP00055001846.1"/>
    <property type="gene ID" value="ENSSSCG00055001340.1"/>
</dbReference>
<evidence type="ECO:0000313" key="7">
    <source>
        <dbReference type="Ensembl" id="ENSSSCP00070013071.1"/>
    </source>
</evidence>
<dbReference type="Proteomes" id="UP000694727">
    <property type="component" value="Unplaced"/>
</dbReference>
<dbReference type="Ensembl" id="ENSSSCT00025015297.1">
    <property type="protein sequence ID" value="ENSSSCP00025006005.1"/>
    <property type="gene ID" value="ENSSSCG00025011625.1"/>
</dbReference>
<accession>A0A4X1TAF5</accession>
<evidence type="ECO:0000256" key="1">
    <source>
        <dbReference type="ARBA" id="ARBA00004613"/>
    </source>
</evidence>
<evidence type="ECO:0000313" key="8">
    <source>
        <dbReference type="Proteomes" id="UP000314985"/>
    </source>
</evidence>
<dbReference type="Proteomes" id="UP000694728">
    <property type="component" value="Unplaced"/>
</dbReference>
<name>A0A4X1TAF5_PIG</name>
<dbReference type="Ensembl" id="ENSSSCT00070015813.1">
    <property type="protein sequence ID" value="ENSSSCP00070013071.1"/>
    <property type="gene ID" value="ENSSSCG00070008190.1"/>
</dbReference>
<dbReference type="GO" id="GO:0007218">
    <property type="term" value="P:neuropeptide signaling pathway"/>
    <property type="evidence" value="ECO:0007669"/>
    <property type="project" value="UniProtKB-KW"/>
</dbReference>
<dbReference type="GO" id="GO:0005576">
    <property type="term" value="C:extracellular region"/>
    <property type="evidence" value="ECO:0007669"/>
    <property type="project" value="UniProtKB-SubCell"/>
</dbReference>
<reference evidence="7 8" key="1">
    <citation type="submission" date="2017-08" db="EMBL/GenBank/DDBJ databases">
        <title>USMARCv1.0.</title>
        <authorList>
            <person name="Hannum G.I."/>
            <person name="Koren S."/>
            <person name="Schroeder S.G."/>
            <person name="Chin S.C."/>
            <person name="Nonneman D.J."/>
            <person name="Becker S.A."/>
            <person name="Rosen B.D."/>
            <person name="Bickhart D.M."/>
            <person name="Putnam N.H."/>
            <person name="Green R.E."/>
            <person name="Tuggle C.K."/>
            <person name="Liu H."/>
            <person name="Rohrer G.A."/>
            <person name="Warr A."/>
            <person name="Hall R."/>
            <person name="Kim K."/>
            <person name="Hume D.A."/>
            <person name="Talbot R."/>
            <person name="Chow W."/>
            <person name="Howe K."/>
            <person name="Schwartz A.S."/>
            <person name="Watson M."/>
            <person name="Archibald A.L."/>
            <person name="Phillippy A.M."/>
            <person name="Smith T.P.L."/>
        </authorList>
    </citation>
    <scope>NUCLEOTIDE SEQUENCE [LARGE SCALE GENOMIC DNA]</scope>
</reference>
<reference evidence="7" key="2">
    <citation type="submission" date="2025-05" db="UniProtKB">
        <authorList>
            <consortium name="Ensembl"/>
        </authorList>
    </citation>
    <scope>IDENTIFICATION</scope>
</reference>
<dbReference type="Ensembl" id="ENSSSCT00065099006.1">
    <property type="protein sequence ID" value="ENSSSCP00065043436.1"/>
    <property type="gene ID" value="ENSSSCG00065072051.1"/>
</dbReference>
<evidence type="ECO:0000256" key="2">
    <source>
        <dbReference type="ARBA" id="ARBA00005516"/>
    </source>
</evidence>
<proteinExistence type="inferred from homology"/>
<feature type="chain" id="PRO_5044614503" description="Pyroglutamylated RFamide peptide" evidence="6">
    <location>
        <begin position="19"/>
        <end position="134"/>
    </location>
</feature>
<dbReference type="Proteomes" id="UP000694725">
    <property type="component" value="Unplaced"/>
</dbReference>
<dbReference type="PANTHER" id="PTHR36476:SF1">
    <property type="entry name" value="OREXIGENIC NEUROPEPTIDE QRFP"/>
    <property type="match status" value="1"/>
</dbReference>
<keyword evidence="5" id="KW-0527">Neuropeptide</keyword>
<evidence type="ECO:0000256" key="3">
    <source>
        <dbReference type="ARBA" id="ARBA00022525"/>
    </source>
</evidence>
<evidence type="ECO:0000256" key="6">
    <source>
        <dbReference type="SAM" id="SignalP"/>
    </source>
</evidence>
<protein>
    <recommendedName>
        <fullName evidence="9">Pyroglutamylated RFamide peptide</fullName>
    </recommendedName>
</protein>
<feature type="signal peptide" evidence="6">
    <location>
        <begin position="1"/>
        <end position="18"/>
    </location>
</feature>
<keyword evidence="4" id="KW-0027">Amidation</keyword>
<evidence type="ECO:0008006" key="9">
    <source>
        <dbReference type="Google" id="ProtNLM"/>
    </source>
</evidence>
<dbReference type="GO" id="GO:0031854">
    <property type="term" value="F:orexigenic neuropeptide QRFP receptor binding"/>
    <property type="evidence" value="ECO:0007669"/>
    <property type="project" value="InterPro"/>
</dbReference>
<comment type="subcellular location">
    <subcellularLocation>
        <location evidence="1">Secreted</location>
    </subcellularLocation>
</comment>
<sequence length="134" mass="14273">MISCHSLPFLLLLPLGACFPVLDRDVPVNALDVVGGGRSWANLAGGRHFLWGSPGWQRAPHPGAWLIMAKELQAVGRARASFGLRFGRQDNGSEAAGFLPGDGEKASGLLGTLAEELHGYSRKKGGFSFRFGRG</sequence>
<dbReference type="Proteomes" id="UP000314985">
    <property type="component" value="Chromosome 1"/>
</dbReference>
<dbReference type="PANTHER" id="PTHR36476">
    <property type="entry name" value="OREXIGENIC NEUROPEPTIDE QRFP"/>
    <property type="match status" value="1"/>
</dbReference>
<dbReference type="InterPro" id="IPR024565">
    <property type="entry name" value="P518"/>
</dbReference>
<evidence type="ECO:0000256" key="4">
    <source>
        <dbReference type="ARBA" id="ARBA00022815"/>
    </source>
</evidence>
<dbReference type="Proteomes" id="UP000694724">
    <property type="component" value="Unplaced"/>
</dbReference>
<dbReference type="Pfam" id="PF11109">
    <property type="entry name" value="RFamide_26RFa"/>
    <property type="match status" value="1"/>
</dbReference>
<dbReference type="AlphaFoldDB" id="A0A4X1TAF5"/>
<dbReference type="Ensembl" id="ENSSSCT00045021719.1">
    <property type="protein sequence ID" value="ENSSSCP00045014945.1"/>
    <property type="gene ID" value="ENSSSCG00045012759.1"/>
</dbReference>
<comment type="similarity">
    <text evidence="2">Belongs to the RFamide neuropeptide family.</text>
</comment>
<evidence type="ECO:0000256" key="5">
    <source>
        <dbReference type="ARBA" id="ARBA00023320"/>
    </source>
</evidence>
<keyword evidence="6" id="KW-0732">Signal</keyword>
<organism evidence="7 8">
    <name type="scientific">Sus scrofa</name>
    <name type="common">Pig</name>
    <dbReference type="NCBI Taxonomy" id="9823"/>
    <lineage>
        <taxon>Eukaryota</taxon>
        <taxon>Metazoa</taxon>
        <taxon>Chordata</taxon>
        <taxon>Craniata</taxon>
        <taxon>Vertebrata</taxon>
        <taxon>Euteleostomi</taxon>
        <taxon>Mammalia</taxon>
        <taxon>Eutheria</taxon>
        <taxon>Laurasiatheria</taxon>
        <taxon>Artiodactyla</taxon>
        <taxon>Suina</taxon>
        <taxon>Suidae</taxon>
        <taxon>Sus</taxon>
    </lineage>
</organism>